<dbReference type="PANTHER" id="PTHR12977">
    <property type="entry name" value="SUPPRESSOR OF VARIEGATION 4-20-RELATED"/>
    <property type="match status" value="1"/>
</dbReference>
<evidence type="ECO:0000313" key="1">
    <source>
        <dbReference type="EMBL" id="KNC72828.1"/>
    </source>
</evidence>
<accession>A0A0L0F9N8</accession>
<keyword evidence="2" id="KW-1185">Reference proteome</keyword>
<protein>
    <submittedName>
        <fullName evidence="1">Uncharacterized protein</fullName>
    </submittedName>
</protein>
<dbReference type="GO" id="GO:0042799">
    <property type="term" value="F:histone H4K20 methyltransferase activity"/>
    <property type="evidence" value="ECO:0007669"/>
    <property type="project" value="TreeGrafter"/>
</dbReference>
<dbReference type="AlphaFoldDB" id="A0A0L0F9N8"/>
<dbReference type="Proteomes" id="UP000054560">
    <property type="component" value="Unassembled WGS sequence"/>
</dbReference>
<reference evidence="1 2" key="1">
    <citation type="submission" date="2011-02" db="EMBL/GenBank/DDBJ databases">
        <title>The Genome Sequence of Sphaeroforma arctica JP610.</title>
        <authorList>
            <consortium name="The Broad Institute Genome Sequencing Platform"/>
            <person name="Russ C."/>
            <person name="Cuomo C."/>
            <person name="Young S.K."/>
            <person name="Zeng Q."/>
            <person name="Gargeya S."/>
            <person name="Alvarado L."/>
            <person name="Berlin A."/>
            <person name="Chapman S.B."/>
            <person name="Chen Z."/>
            <person name="Freedman E."/>
            <person name="Gellesch M."/>
            <person name="Goldberg J."/>
            <person name="Griggs A."/>
            <person name="Gujja S."/>
            <person name="Heilman E."/>
            <person name="Heiman D."/>
            <person name="Howarth C."/>
            <person name="Mehta T."/>
            <person name="Neiman D."/>
            <person name="Pearson M."/>
            <person name="Roberts A."/>
            <person name="Saif S."/>
            <person name="Shea T."/>
            <person name="Shenoy N."/>
            <person name="Sisk P."/>
            <person name="Stolte C."/>
            <person name="Sykes S."/>
            <person name="White J."/>
            <person name="Yandava C."/>
            <person name="Burger G."/>
            <person name="Gray M.W."/>
            <person name="Holland P.W.H."/>
            <person name="King N."/>
            <person name="Lang F.B.F."/>
            <person name="Roger A.J."/>
            <person name="Ruiz-Trillo I."/>
            <person name="Haas B."/>
            <person name="Nusbaum C."/>
            <person name="Birren B."/>
        </authorList>
    </citation>
    <scope>NUCLEOTIDE SEQUENCE [LARGE SCALE GENOMIC DNA]</scope>
    <source>
        <strain evidence="1 2">JP610</strain>
    </source>
</reference>
<evidence type="ECO:0000313" key="2">
    <source>
        <dbReference type="Proteomes" id="UP000054560"/>
    </source>
</evidence>
<dbReference type="GO" id="GO:0005634">
    <property type="term" value="C:nucleus"/>
    <property type="evidence" value="ECO:0007669"/>
    <property type="project" value="TreeGrafter"/>
</dbReference>
<dbReference type="PANTHER" id="PTHR12977:SF4">
    <property type="entry name" value="HISTONE-LYSINE N-METHYLTRANSFERASE KMT5B"/>
    <property type="match status" value="1"/>
</dbReference>
<gene>
    <name evidence="1" type="ORF">SARC_14612</name>
</gene>
<organism evidence="1 2">
    <name type="scientific">Sphaeroforma arctica JP610</name>
    <dbReference type="NCBI Taxonomy" id="667725"/>
    <lineage>
        <taxon>Eukaryota</taxon>
        <taxon>Ichthyosporea</taxon>
        <taxon>Ichthyophonida</taxon>
        <taxon>Sphaeroforma</taxon>
    </lineage>
</organism>
<dbReference type="STRING" id="667725.A0A0L0F9N8"/>
<name>A0A0L0F9N8_9EUKA</name>
<proteinExistence type="predicted"/>
<dbReference type="InterPro" id="IPR039977">
    <property type="entry name" value="Suv4-20/Set9"/>
</dbReference>
<sequence length="141" mass="16046">MAHSFRSGLSKLQQESVRVVALGVAGGKIGVREAVAIVNNMKYVAMQRESLRNAEKKVLFDKHLELFINMFSPETGVTLATALRYKTERAEAKVISTRHWNTDDIVTNFMGVIAEVPKDVEDDFFVCFMSTWWGQYQLRVE</sequence>
<dbReference type="GeneID" id="25915116"/>
<dbReference type="RefSeq" id="XP_014146730.1">
    <property type="nucleotide sequence ID" value="XM_014291255.1"/>
</dbReference>
<dbReference type="EMBL" id="KQ246453">
    <property type="protein sequence ID" value="KNC72828.1"/>
    <property type="molecule type" value="Genomic_DNA"/>
</dbReference>